<evidence type="ECO:0000313" key="1">
    <source>
        <dbReference type="EnsemblPlants" id="MELO3C030198.2.1"/>
    </source>
</evidence>
<protein>
    <submittedName>
        <fullName evidence="1">Uncharacterized protein</fullName>
    </submittedName>
</protein>
<proteinExistence type="predicted"/>
<dbReference type="Gramene" id="MELO3C030198.2.1">
    <property type="protein sequence ID" value="MELO3C030198.2.1"/>
    <property type="gene ID" value="MELO3C030198.2"/>
</dbReference>
<dbReference type="EnsemblPlants" id="MELO3C030198.2.1">
    <property type="protein sequence ID" value="MELO3C030198.2.1"/>
    <property type="gene ID" value="MELO3C030198.2"/>
</dbReference>
<sequence length="89" mass="9712">MSLAGISSLFHRDRMSFKAIFKITVTHLKCQCKGNFGHSTKSSGAPLTPDAIPDESLMVSESPITPARHFRQTKMALRAPLTPDTISPT</sequence>
<organism evidence="1">
    <name type="scientific">Cucumis melo</name>
    <name type="common">Muskmelon</name>
    <dbReference type="NCBI Taxonomy" id="3656"/>
    <lineage>
        <taxon>Eukaryota</taxon>
        <taxon>Viridiplantae</taxon>
        <taxon>Streptophyta</taxon>
        <taxon>Embryophyta</taxon>
        <taxon>Tracheophyta</taxon>
        <taxon>Spermatophyta</taxon>
        <taxon>Magnoliopsida</taxon>
        <taxon>eudicotyledons</taxon>
        <taxon>Gunneridae</taxon>
        <taxon>Pentapetalae</taxon>
        <taxon>rosids</taxon>
        <taxon>fabids</taxon>
        <taxon>Cucurbitales</taxon>
        <taxon>Cucurbitaceae</taxon>
        <taxon>Benincaseae</taxon>
        <taxon>Cucumis</taxon>
    </lineage>
</organism>
<reference evidence="1" key="1">
    <citation type="submission" date="2023-03" db="UniProtKB">
        <authorList>
            <consortium name="EnsemblPlants"/>
        </authorList>
    </citation>
    <scope>IDENTIFICATION</scope>
</reference>
<name>A0A9I9E8D8_CUCME</name>
<dbReference type="AlphaFoldDB" id="A0A9I9E8D8"/>
<accession>A0A9I9E8D8</accession>